<comment type="subunit">
    <text evidence="12">Homotetramer; dimer of dimers.</text>
</comment>
<dbReference type="RefSeq" id="WP_209996001.1">
    <property type="nucleotide sequence ID" value="NZ_BAAAJY010000012.1"/>
</dbReference>
<evidence type="ECO:0000256" key="1">
    <source>
        <dbReference type="ARBA" id="ARBA00003294"/>
    </source>
</evidence>
<feature type="binding site" evidence="12">
    <location>
        <position position="215"/>
    </location>
    <ligand>
        <name>pyruvate</name>
        <dbReference type="ChEBI" id="CHEBI:15361"/>
    </ligand>
</feature>
<sequence>MAESALNTPRPNYTLGTVLTAMVTPFKDNGEVDYEATAKLANKLVDDGCDGLVVTGTTGETSTLTDEENLAMFAAVRDAVGDRAKIIAGTGTNDTRHSISLSQRAAALGGIDGLLLVTPYYNKPSQAGVKAHFEAVASATDLPVMLYDIPGRAGIPIEPETIIELSKHQNIVALKDAKADYQSTTTVLGATDLDVYSGDDGLTLPLMAAGAVGVVSVTAHIAAAQYRILVDAMLAGDLATARATHFALDPIQRAVMSHIQGAVSAKHILHWQGVLPNTVVRLPLVAPSEAELDSIRTDLREGGWEL</sequence>
<evidence type="ECO:0000256" key="7">
    <source>
        <dbReference type="ARBA" id="ARBA00022915"/>
    </source>
</evidence>
<comment type="caution">
    <text evidence="14">The sequence shown here is derived from an EMBL/GenBank/DDBJ whole genome shotgun (WGS) entry which is preliminary data.</text>
</comment>
<dbReference type="PRINTS" id="PR00146">
    <property type="entry name" value="DHPICSNTHASE"/>
</dbReference>
<keyword evidence="5 12" id="KW-0963">Cytoplasm</keyword>
<comment type="subcellular location">
    <subcellularLocation>
        <location evidence="12">Cytoplasm</location>
    </subcellularLocation>
</comment>
<name>A0ABS4X9T8_9MICC</name>
<gene>
    <name evidence="12" type="primary">dapA</name>
    <name evidence="14" type="ORF">JOF47_000731</name>
</gene>
<evidence type="ECO:0000256" key="10">
    <source>
        <dbReference type="ARBA" id="ARBA00023270"/>
    </source>
</evidence>
<dbReference type="GO" id="GO:0008840">
    <property type="term" value="F:4-hydroxy-tetrahydrodipicolinate synthase activity"/>
    <property type="evidence" value="ECO:0007669"/>
    <property type="project" value="UniProtKB-EC"/>
</dbReference>
<feature type="active site" description="Proton donor/acceptor" evidence="12">
    <location>
        <position position="147"/>
    </location>
</feature>
<dbReference type="Pfam" id="PF00701">
    <property type="entry name" value="DHDPS"/>
    <property type="match status" value="1"/>
</dbReference>
<comment type="caution">
    <text evidence="12">Was originally thought to be a dihydrodipicolinate synthase (DHDPS), catalyzing the condensation of (S)-aspartate-beta-semialdehyde [(S)-ASA] and pyruvate to dihydrodipicolinate (DHDP). However, it was shown in E.coli that the product of the enzymatic reaction is not dihydrodipicolinate but in fact (4S)-4-hydroxy-2,3,4,5-tetrahydro-(2S)-dipicolinic acid (HTPA), and that the consecutive dehydration reaction leading to DHDP is not spontaneous but catalyzed by DapB.</text>
</comment>
<feature type="binding site" evidence="12">
    <location>
        <position position="58"/>
    </location>
    <ligand>
        <name>pyruvate</name>
        <dbReference type="ChEBI" id="CHEBI:15361"/>
    </ligand>
</feature>
<evidence type="ECO:0000256" key="3">
    <source>
        <dbReference type="ARBA" id="ARBA00007592"/>
    </source>
</evidence>
<dbReference type="NCBIfam" id="TIGR00674">
    <property type="entry name" value="dapA"/>
    <property type="match status" value="1"/>
</dbReference>
<dbReference type="SMART" id="SM01130">
    <property type="entry name" value="DHDPS"/>
    <property type="match status" value="1"/>
</dbReference>
<evidence type="ECO:0000256" key="4">
    <source>
        <dbReference type="ARBA" id="ARBA00012086"/>
    </source>
</evidence>
<protein>
    <recommendedName>
        <fullName evidence="4 12">4-hydroxy-tetrahydrodipicolinate synthase</fullName>
        <shortName evidence="12">HTPA synthase</shortName>
        <ecNumber evidence="4 12">4.3.3.7</ecNumber>
    </recommendedName>
</protein>
<reference evidence="14 15" key="1">
    <citation type="submission" date="2021-03" db="EMBL/GenBank/DDBJ databases">
        <title>Sequencing the genomes of 1000 actinobacteria strains.</title>
        <authorList>
            <person name="Klenk H.-P."/>
        </authorList>
    </citation>
    <scope>NUCLEOTIDE SEQUENCE [LARGE SCALE GENOMIC DNA]</scope>
    <source>
        <strain evidence="14 15">DSM 15797</strain>
    </source>
</reference>
<comment type="similarity">
    <text evidence="3 12 13">Belongs to the DapA family.</text>
</comment>
<keyword evidence="8 12" id="KW-0457">Lysine biosynthesis</keyword>
<dbReference type="SUPFAM" id="SSF51569">
    <property type="entry name" value="Aldolase"/>
    <property type="match status" value="1"/>
</dbReference>
<keyword evidence="10 12" id="KW-0704">Schiff base</keyword>
<dbReference type="HAMAP" id="MF_00418">
    <property type="entry name" value="DapA"/>
    <property type="match status" value="1"/>
</dbReference>
<dbReference type="PANTHER" id="PTHR12128:SF66">
    <property type="entry name" value="4-HYDROXY-2-OXOGLUTARATE ALDOLASE, MITOCHONDRIAL"/>
    <property type="match status" value="1"/>
</dbReference>
<keyword evidence="9 12" id="KW-0456">Lyase</keyword>
<evidence type="ECO:0000256" key="11">
    <source>
        <dbReference type="ARBA" id="ARBA00047836"/>
    </source>
</evidence>
<accession>A0ABS4X9T8</accession>
<evidence type="ECO:0000256" key="13">
    <source>
        <dbReference type="PIRNR" id="PIRNR001365"/>
    </source>
</evidence>
<comment type="function">
    <text evidence="1 12">Catalyzes the condensation of (S)-aspartate-beta-semialdehyde [(S)-ASA] and pyruvate to 4-hydroxy-tetrahydrodipicolinate (HTPA).</text>
</comment>
<dbReference type="Proteomes" id="UP001296993">
    <property type="component" value="Unassembled WGS sequence"/>
</dbReference>
<keyword evidence="7 12" id="KW-0220">Diaminopimelate biosynthesis</keyword>
<evidence type="ECO:0000256" key="8">
    <source>
        <dbReference type="ARBA" id="ARBA00023154"/>
    </source>
</evidence>
<feature type="active site" description="Schiff-base intermediate with substrate" evidence="12">
    <location>
        <position position="175"/>
    </location>
</feature>
<evidence type="ECO:0000313" key="15">
    <source>
        <dbReference type="Proteomes" id="UP001296993"/>
    </source>
</evidence>
<dbReference type="EC" id="4.3.3.7" evidence="4 12"/>
<evidence type="ECO:0000256" key="12">
    <source>
        <dbReference type="HAMAP-Rule" id="MF_00418"/>
    </source>
</evidence>
<evidence type="ECO:0000256" key="6">
    <source>
        <dbReference type="ARBA" id="ARBA00022605"/>
    </source>
</evidence>
<comment type="pathway">
    <text evidence="2 12">Amino-acid biosynthesis; L-lysine biosynthesis via DAP pathway; (S)-tetrahydrodipicolinate from L-aspartate: step 3/4.</text>
</comment>
<dbReference type="InterPro" id="IPR005263">
    <property type="entry name" value="DapA"/>
</dbReference>
<evidence type="ECO:0000256" key="9">
    <source>
        <dbReference type="ARBA" id="ARBA00023239"/>
    </source>
</evidence>
<feature type="site" description="Part of a proton relay during catalysis" evidence="12">
    <location>
        <position position="57"/>
    </location>
</feature>
<dbReference type="EMBL" id="JAGIOF010000001">
    <property type="protein sequence ID" value="MBP2385220.1"/>
    <property type="molecule type" value="Genomic_DNA"/>
</dbReference>
<organism evidence="14 15">
    <name type="scientific">Paeniglutamicibacter kerguelensis</name>
    <dbReference type="NCBI Taxonomy" id="254788"/>
    <lineage>
        <taxon>Bacteria</taxon>
        <taxon>Bacillati</taxon>
        <taxon>Actinomycetota</taxon>
        <taxon>Actinomycetes</taxon>
        <taxon>Micrococcales</taxon>
        <taxon>Micrococcaceae</taxon>
        <taxon>Paeniglutamicibacter</taxon>
    </lineage>
</organism>
<dbReference type="CDD" id="cd00950">
    <property type="entry name" value="DHDPS"/>
    <property type="match status" value="1"/>
</dbReference>
<comment type="catalytic activity">
    <reaction evidence="11 12">
        <text>L-aspartate 4-semialdehyde + pyruvate = (2S,4S)-4-hydroxy-2,3,4,5-tetrahydrodipicolinate + H2O + H(+)</text>
        <dbReference type="Rhea" id="RHEA:34171"/>
        <dbReference type="ChEBI" id="CHEBI:15361"/>
        <dbReference type="ChEBI" id="CHEBI:15377"/>
        <dbReference type="ChEBI" id="CHEBI:15378"/>
        <dbReference type="ChEBI" id="CHEBI:67139"/>
        <dbReference type="ChEBI" id="CHEBI:537519"/>
        <dbReference type="EC" id="4.3.3.7"/>
    </reaction>
</comment>
<keyword evidence="6 12" id="KW-0028">Amino-acid biosynthesis</keyword>
<dbReference type="PANTHER" id="PTHR12128">
    <property type="entry name" value="DIHYDRODIPICOLINATE SYNTHASE"/>
    <property type="match status" value="1"/>
</dbReference>
<evidence type="ECO:0000256" key="5">
    <source>
        <dbReference type="ARBA" id="ARBA00022490"/>
    </source>
</evidence>
<dbReference type="InterPro" id="IPR013785">
    <property type="entry name" value="Aldolase_TIM"/>
</dbReference>
<evidence type="ECO:0000313" key="14">
    <source>
        <dbReference type="EMBL" id="MBP2385220.1"/>
    </source>
</evidence>
<dbReference type="InterPro" id="IPR020625">
    <property type="entry name" value="Schiff_base-form_aldolases_AS"/>
</dbReference>
<keyword evidence="15" id="KW-1185">Reference proteome</keyword>
<dbReference type="PROSITE" id="PS00666">
    <property type="entry name" value="DHDPS_2"/>
    <property type="match status" value="1"/>
</dbReference>
<proteinExistence type="inferred from homology"/>
<dbReference type="PIRSF" id="PIRSF001365">
    <property type="entry name" value="DHDPS"/>
    <property type="match status" value="1"/>
</dbReference>
<dbReference type="Gene3D" id="3.20.20.70">
    <property type="entry name" value="Aldolase class I"/>
    <property type="match status" value="1"/>
</dbReference>
<evidence type="ECO:0000256" key="2">
    <source>
        <dbReference type="ARBA" id="ARBA00005120"/>
    </source>
</evidence>
<feature type="site" description="Part of a proton relay during catalysis" evidence="12">
    <location>
        <position position="121"/>
    </location>
</feature>
<dbReference type="InterPro" id="IPR002220">
    <property type="entry name" value="DapA-like"/>
</dbReference>